<organism evidence="3 4">
    <name type="scientific">Pannus brasiliensis CCIBt3594</name>
    <dbReference type="NCBI Taxonomy" id="1427578"/>
    <lineage>
        <taxon>Bacteria</taxon>
        <taxon>Bacillati</taxon>
        <taxon>Cyanobacteriota</taxon>
        <taxon>Cyanophyceae</taxon>
        <taxon>Oscillatoriophycideae</taxon>
        <taxon>Chroococcales</taxon>
        <taxon>Microcystaceae</taxon>
        <taxon>Pannus</taxon>
    </lineage>
</organism>
<evidence type="ECO:0000256" key="1">
    <source>
        <dbReference type="ARBA" id="ARBA00006484"/>
    </source>
</evidence>
<dbReference type="AlphaFoldDB" id="A0AAW9QHR4"/>
<dbReference type="PANTHER" id="PTHR42760">
    <property type="entry name" value="SHORT-CHAIN DEHYDROGENASES/REDUCTASES FAMILY MEMBER"/>
    <property type="match status" value="1"/>
</dbReference>
<dbReference type="SUPFAM" id="SSF51735">
    <property type="entry name" value="NAD(P)-binding Rossmann-fold domains"/>
    <property type="match status" value="1"/>
</dbReference>
<dbReference type="FunFam" id="3.40.50.720:FF:000084">
    <property type="entry name" value="Short-chain dehydrogenase reductase"/>
    <property type="match status" value="1"/>
</dbReference>
<reference evidence="3 4" key="1">
    <citation type="submission" date="2024-01" db="EMBL/GenBank/DDBJ databases">
        <title>Genomic insights into the taxonomy and metabolism of the cyanobacterium Pannus brasiliensis CCIBt3594.</title>
        <authorList>
            <person name="Machado M."/>
            <person name="Botero N.B."/>
            <person name="Andreote A.P.D."/>
            <person name="Feitosa A.M.T."/>
            <person name="Popin R."/>
            <person name="Sivonen K."/>
            <person name="Fiore M.F."/>
        </authorList>
    </citation>
    <scope>NUCLEOTIDE SEQUENCE [LARGE SCALE GENOMIC DNA]</scope>
    <source>
        <strain evidence="3 4">CCIBt3594</strain>
    </source>
</reference>
<comment type="similarity">
    <text evidence="1">Belongs to the short-chain dehydrogenases/reductases (SDR) family.</text>
</comment>
<dbReference type="CDD" id="cd05233">
    <property type="entry name" value="SDR_c"/>
    <property type="match status" value="1"/>
</dbReference>
<dbReference type="Gene3D" id="3.40.50.720">
    <property type="entry name" value="NAD(P)-binding Rossmann-like Domain"/>
    <property type="match status" value="1"/>
</dbReference>
<keyword evidence="2" id="KW-0560">Oxidoreductase</keyword>
<name>A0AAW9QHR4_9CHRO</name>
<evidence type="ECO:0000313" key="4">
    <source>
        <dbReference type="Proteomes" id="UP001328733"/>
    </source>
</evidence>
<dbReference type="RefSeq" id="WP_332864007.1">
    <property type="nucleotide sequence ID" value="NZ_JBAFSM010000008.1"/>
</dbReference>
<dbReference type="PRINTS" id="PR00080">
    <property type="entry name" value="SDRFAMILY"/>
</dbReference>
<dbReference type="GO" id="GO:0016616">
    <property type="term" value="F:oxidoreductase activity, acting on the CH-OH group of donors, NAD or NADP as acceptor"/>
    <property type="evidence" value="ECO:0007669"/>
    <property type="project" value="TreeGrafter"/>
</dbReference>
<dbReference type="NCBIfam" id="NF004203">
    <property type="entry name" value="PRK05653.2-4"/>
    <property type="match status" value="1"/>
</dbReference>
<proteinExistence type="inferred from homology"/>
<dbReference type="InterPro" id="IPR002347">
    <property type="entry name" value="SDR_fam"/>
</dbReference>
<sequence length="278" mass="29871">MKRAIDGILKSRRVGGEIMAVTERVAVITGGGSGIGRASALLLAREGMKIATIDRDFEENLETVAKIKEDGGDAFALLAEISRPGEMSQAFAEIDSRWGRVDVVFANAGINGVWASIEDLTPEDWDNTLEINLKSTFITVKYAVPYLKRQGGSIIVTSSVNGTRVFSNTGATAYACSKAGQVAFTKMMAVELARYKIRVNVICPGSIDTNIDENTEQINLEAIEIPVEYPEGNIPLTGKKPASPFQVAHLVHFLASPASSHITGTEIWIDGAESLLQG</sequence>
<dbReference type="Proteomes" id="UP001328733">
    <property type="component" value="Unassembled WGS sequence"/>
</dbReference>
<accession>A0AAW9QHR4</accession>
<comment type="caution">
    <text evidence="3">The sequence shown here is derived from an EMBL/GenBank/DDBJ whole genome shotgun (WGS) entry which is preliminary data.</text>
</comment>
<protein>
    <submittedName>
        <fullName evidence="3">SDR family NAD(P)-dependent oxidoreductase</fullName>
    </submittedName>
</protein>
<evidence type="ECO:0000313" key="3">
    <source>
        <dbReference type="EMBL" id="MEG3436550.1"/>
    </source>
</evidence>
<dbReference type="PRINTS" id="PR00081">
    <property type="entry name" value="GDHRDH"/>
</dbReference>
<keyword evidence="4" id="KW-1185">Reference proteome</keyword>
<gene>
    <name evidence="3" type="ORF">V0288_05410</name>
</gene>
<evidence type="ECO:0000256" key="2">
    <source>
        <dbReference type="ARBA" id="ARBA00023002"/>
    </source>
</evidence>
<dbReference type="Pfam" id="PF13561">
    <property type="entry name" value="adh_short_C2"/>
    <property type="match status" value="1"/>
</dbReference>
<dbReference type="InterPro" id="IPR036291">
    <property type="entry name" value="NAD(P)-bd_dom_sf"/>
</dbReference>
<dbReference type="EMBL" id="JBAFSM010000008">
    <property type="protein sequence ID" value="MEG3436550.1"/>
    <property type="molecule type" value="Genomic_DNA"/>
</dbReference>
<dbReference type="PANTHER" id="PTHR42760:SF133">
    <property type="entry name" value="3-OXOACYL-[ACYL-CARRIER-PROTEIN] REDUCTASE"/>
    <property type="match status" value="1"/>
</dbReference>